<evidence type="ECO:0000256" key="3">
    <source>
        <dbReference type="ARBA" id="ARBA00034003"/>
    </source>
</evidence>
<dbReference type="Pfam" id="PF02518">
    <property type="entry name" value="HATPase_c"/>
    <property type="match status" value="1"/>
</dbReference>
<evidence type="ECO:0000259" key="4">
    <source>
        <dbReference type="PROSITE" id="PS50160"/>
    </source>
</evidence>
<dbReference type="InterPro" id="IPR012309">
    <property type="entry name" value="DNA_ligase_ATP-dep_C"/>
</dbReference>
<dbReference type="CDD" id="cd07971">
    <property type="entry name" value="OBF_DNA_ligase_LigD"/>
    <property type="match status" value="1"/>
</dbReference>
<dbReference type="InterPro" id="IPR012340">
    <property type="entry name" value="NA-bd_OB-fold"/>
</dbReference>
<dbReference type="InterPro" id="IPR012310">
    <property type="entry name" value="DNA_ligase_ATP-dep_cent"/>
</dbReference>
<comment type="caution">
    <text evidence="5">The sequence shown here is derived from an EMBL/GenBank/DDBJ whole genome shotgun (WGS) entry which is preliminary data.</text>
</comment>
<dbReference type="Proteomes" id="UP000535890">
    <property type="component" value="Unassembled WGS sequence"/>
</dbReference>
<dbReference type="SUPFAM" id="SSF56091">
    <property type="entry name" value="DNA ligase/mRNA capping enzyme, catalytic domain"/>
    <property type="match status" value="1"/>
</dbReference>
<keyword evidence="2" id="KW-0436">Ligase</keyword>
<dbReference type="SUPFAM" id="SSF50249">
    <property type="entry name" value="Nucleic acid-binding proteins"/>
    <property type="match status" value="1"/>
</dbReference>
<evidence type="ECO:0000313" key="5">
    <source>
        <dbReference type="EMBL" id="NYD38638.1"/>
    </source>
</evidence>
<dbReference type="GO" id="GO:0006281">
    <property type="term" value="P:DNA repair"/>
    <property type="evidence" value="ECO:0007669"/>
    <property type="project" value="InterPro"/>
</dbReference>
<dbReference type="Pfam" id="PF04679">
    <property type="entry name" value="DNA_ligase_A_C"/>
    <property type="match status" value="1"/>
</dbReference>
<dbReference type="Pfam" id="PF06580">
    <property type="entry name" value="His_kinase"/>
    <property type="match status" value="1"/>
</dbReference>
<organism evidence="5 6">
    <name type="scientific">Actinomycetospora corticicola</name>
    <dbReference type="NCBI Taxonomy" id="663602"/>
    <lineage>
        <taxon>Bacteria</taxon>
        <taxon>Bacillati</taxon>
        <taxon>Actinomycetota</taxon>
        <taxon>Actinomycetes</taxon>
        <taxon>Pseudonocardiales</taxon>
        <taxon>Pseudonocardiaceae</taxon>
        <taxon>Actinomycetospora</taxon>
    </lineage>
</organism>
<dbReference type="InterPro" id="IPR010559">
    <property type="entry name" value="Sig_transdc_His_kin_internal"/>
</dbReference>
<proteinExistence type="predicted"/>
<dbReference type="InterPro" id="IPR050640">
    <property type="entry name" value="Bact_2-comp_sensor_kinase"/>
</dbReference>
<reference evidence="5 6" key="1">
    <citation type="submission" date="2020-07" db="EMBL/GenBank/DDBJ databases">
        <title>Sequencing the genomes of 1000 actinobacteria strains.</title>
        <authorList>
            <person name="Klenk H.-P."/>
        </authorList>
    </citation>
    <scope>NUCLEOTIDE SEQUENCE [LARGE SCALE GENOMIC DNA]</scope>
    <source>
        <strain evidence="5 6">DSM 45772</strain>
    </source>
</reference>
<dbReference type="InterPro" id="IPR003594">
    <property type="entry name" value="HATPase_dom"/>
</dbReference>
<dbReference type="PANTHER" id="PTHR34220:SF7">
    <property type="entry name" value="SENSOR HISTIDINE KINASE YPDA"/>
    <property type="match status" value="1"/>
</dbReference>
<accession>A0A7Y9DZW2</accession>
<dbReference type="GO" id="GO:0005524">
    <property type="term" value="F:ATP binding"/>
    <property type="evidence" value="ECO:0007669"/>
    <property type="project" value="InterPro"/>
</dbReference>
<protein>
    <recommendedName>
        <fullName evidence="1">DNA ligase (ATP)</fullName>
        <ecNumber evidence="1">6.5.1.1</ecNumber>
    </recommendedName>
</protein>
<dbReference type="GO" id="GO:0000155">
    <property type="term" value="F:phosphorelay sensor kinase activity"/>
    <property type="evidence" value="ECO:0007669"/>
    <property type="project" value="InterPro"/>
</dbReference>
<dbReference type="Pfam" id="PF01068">
    <property type="entry name" value="DNA_ligase_A_M"/>
    <property type="match status" value="1"/>
</dbReference>
<evidence type="ECO:0000256" key="2">
    <source>
        <dbReference type="ARBA" id="ARBA00022598"/>
    </source>
</evidence>
<dbReference type="PANTHER" id="PTHR34220">
    <property type="entry name" value="SENSOR HISTIDINE KINASE YPDA"/>
    <property type="match status" value="1"/>
</dbReference>
<comment type="catalytic activity">
    <reaction evidence="3">
        <text>ATP + (deoxyribonucleotide)n-3'-hydroxyl + 5'-phospho-(deoxyribonucleotide)m = (deoxyribonucleotide)n+m + AMP + diphosphate.</text>
        <dbReference type="EC" id="6.5.1.1"/>
    </reaction>
</comment>
<dbReference type="Gene3D" id="3.30.565.10">
    <property type="entry name" value="Histidine kinase-like ATPase, C-terminal domain"/>
    <property type="match status" value="1"/>
</dbReference>
<sequence>MASGAAAPADVLPRVPGPRGAARPMLASAGELPRGAGWAFEFVWSGLRCFACARDGRLRLVDADGHDVTAGFPELALPAAHGLVLDGVVVAEDPVGRPSMARLRRRRRVARPSQALVSGTPVSYYVFDVLEVDGRSTARMPYRQRRELLTEVDLAGGNLVVPPSFTGVAAEEIVSAARQYGLEGVVAKRLESTYQSGRRSRSWITAEITQSQDVVVGGWLPPRGRTDGVGSLLLGVPSDGVLRYVGRVSTGVTAAARREILDASVGLDRLVSPFDGELPDDVESAARWVAPRLVGRVEHRRWTATGLLGRPVWQGLRAGTHPATVHAPVLAAPVVATDLALDDLETVERPAAFATGHSPGVDAVVSRESAGPAVLVPAGADVLLPDAEIEAALRSRFSAHFVHNALTAIASYVRVDPSRARDLLNEFADFTRYSFRSSDTSTTVDEELRNARRYLTLEQARFGERLGVEITMAPEVRGVVLPPFVVAPLVENAVRHGVEPVLGGGTVRITAAGAGADCVLTISDDGAGMGPEASRAASLVDARHGGIAEVTRRLRAAYGGRCDLHVDSRAGRGTTVRVRVPAEHVEEPPAGRLLVG</sequence>
<evidence type="ECO:0000256" key="1">
    <source>
        <dbReference type="ARBA" id="ARBA00012727"/>
    </source>
</evidence>
<name>A0A7Y9DZW2_9PSEU</name>
<dbReference type="GO" id="GO:0006310">
    <property type="term" value="P:DNA recombination"/>
    <property type="evidence" value="ECO:0007669"/>
    <property type="project" value="InterPro"/>
</dbReference>
<keyword evidence="6" id="KW-1185">Reference proteome</keyword>
<feature type="domain" description="ATP-dependent DNA ligase family profile" evidence="4">
    <location>
        <begin position="115"/>
        <end position="239"/>
    </location>
</feature>
<dbReference type="EMBL" id="JACCBN010000001">
    <property type="protein sequence ID" value="NYD38638.1"/>
    <property type="molecule type" value="Genomic_DNA"/>
</dbReference>
<dbReference type="SUPFAM" id="SSF55874">
    <property type="entry name" value="ATPase domain of HSP90 chaperone/DNA topoisomerase II/histidine kinase"/>
    <property type="match status" value="1"/>
</dbReference>
<dbReference type="Gene3D" id="3.30.1490.70">
    <property type="match status" value="1"/>
</dbReference>
<evidence type="ECO:0000313" key="6">
    <source>
        <dbReference type="Proteomes" id="UP000535890"/>
    </source>
</evidence>
<dbReference type="RefSeq" id="WP_179796050.1">
    <property type="nucleotide sequence ID" value="NZ_BAABHP010000027.1"/>
</dbReference>
<dbReference type="Gene3D" id="3.30.470.30">
    <property type="entry name" value="DNA ligase/mRNA capping enzyme"/>
    <property type="match status" value="1"/>
</dbReference>
<dbReference type="Gene3D" id="2.40.50.140">
    <property type="entry name" value="Nucleic acid-binding proteins"/>
    <property type="match status" value="1"/>
</dbReference>
<dbReference type="AlphaFoldDB" id="A0A7Y9DZW2"/>
<dbReference type="InterPro" id="IPR036890">
    <property type="entry name" value="HATPase_C_sf"/>
</dbReference>
<dbReference type="GO" id="GO:0016020">
    <property type="term" value="C:membrane"/>
    <property type="evidence" value="ECO:0007669"/>
    <property type="project" value="InterPro"/>
</dbReference>
<dbReference type="PROSITE" id="PS50160">
    <property type="entry name" value="DNA_LIGASE_A3"/>
    <property type="match status" value="1"/>
</dbReference>
<gene>
    <name evidence="5" type="ORF">BJ983_004740</name>
</gene>
<dbReference type="EC" id="6.5.1.1" evidence="1"/>
<dbReference type="GO" id="GO:0003910">
    <property type="term" value="F:DNA ligase (ATP) activity"/>
    <property type="evidence" value="ECO:0007669"/>
    <property type="project" value="UniProtKB-EC"/>
</dbReference>